<gene>
    <name evidence="3" type="ORF">SAMEA3545359_00634</name>
</gene>
<feature type="compositionally biased region" description="Basic and acidic residues" evidence="1">
    <location>
        <begin position="239"/>
        <end position="251"/>
    </location>
</feature>
<feature type="transmembrane region" description="Helical" evidence="2">
    <location>
        <begin position="209"/>
        <end position="228"/>
    </location>
</feature>
<organism evidence="3">
    <name type="scientific">uncultured Anaerotruncus sp</name>
    <dbReference type="NCBI Taxonomy" id="905011"/>
    <lineage>
        <taxon>Bacteria</taxon>
        <taxon>Bacillati</taxon>
        <taxon>Bacillota</taxon>
        <taxon>Clostridia</taxon>
        <taxon>Eubacteriales</taxon>
        <taxon>Oscillospiraceae</taxon>
        <taxon>Anaerotruncus</taxon>
        <taxon>environmental samples</taxon>
    </lineage>
</organism>
<feature type="transmembrane region" description="Helical" evidence="2">
    <location>
        <begin position="141"/>
        <end position="158"/>
    </location>
</feature>
<feature type="transmembrane region" description="Helical" evidence="2">
    <location>
        <begin position="109"/>
        <end position="129"/>
    </location>
</feature>
<dbReference type="AlphaFoldDB" id="A0A1C6H2I4"/>
<feature type="transmembrane region" description="Helical" evidence="2">
    <location>
        <begin position="170"/>
        <end position="189"/>
    </location>
</feature>
<evidence type="ECO:0000256" key="2">
    <source>
        <dbReference type="SAM" id="Phobius"/>
    </source>
</evidence>
<reference evidence="3" key="1">
    <citation type="submission" date="2015-09" db="EMBL/GenBank/DDBJ databases">
        <authorList>
            <consortium name="Pathogen Informatics"/>
        </authorList>
    </citation>
    <scope>NUCLEOTIDE SEQUENCE</scope>
    <source>
        <strain evidence="3">2789STDY5834896</strain>
    </source>
</reference>
<evidence type="ECO:0000313" key="3">
    <source>
        <dbReference type="EMBL" id="SCJ51323.1"/>
    </source>
</evidence>
<evidence type="ECO:0000256" key="1">
    <source>
        <dbReference type="SAM" id="MobiDB-lite"/>
    </source>
</evidence>
<dbReference type="EMBL" id="FMHG01000001">
    <property type="protein sequence ID" value="SCJ51323.1"/>
    <property type="molecule type" value="Genomic_DNA"/>
</dbReference>
<protein>
    <submittedName>
        <fullName evidence="3">Uncharacterized protein</fullName>
    </submittedName>
</protein>
<accession>A0A1C6H2I4</accession>
<keyword evidence="2" id="KW-0812">Transmembrane</keyword>
<sequence length="265" mass="29227">MPTFYVAAATAARAYRLLRGAGRWLGGRPLVRRYRTEQGFRMRVTLYLSLGANTVYALYKLAAGRQYRAWWLGAEALYYLLLSTARFLLLHHLRGAHRDPAADHRKYRFCGYLLLVLTAAVMGVAAGVLYGGKVITYPGHLIYAAAGYTFYSFGAAIAGSVRSRRLGDPIYAASRAIAMAAALVSVFWLQAAMLHKFGGSARWQRQMNLGTGAAVLLLVAAMAVYMIAHGQRALKALPRAEHSADKTDRRTAQCGQTRLRHNKSL</sequence>
<proteinExistence type="predicted"/>
<feature type="region of interest" description="Disordered" evidence="1">
    <location>
        <begin position="239"/>
        <end position="265"/>
    </location>
</feature>
<feature type="transmembrane region" description="Helical" evidence="2">
    <location>
        <begin position="69"/>
        <end position="89"/>
    </location>
</feature>
<name>A0A1C6H2I4_9FIRM</name>
<feature type="transmembrane region" description="Helical" evidence="2">
    <location>
        <begin position="44"/>
        <end position="63"/>
    </location>
</feature>
<keyword evidence="2" id="KW-0472">Membrane</keyword>
<keyword evidence="2" id="KW-1133">Transmembrane helix</keyword>